<feature type="coiled-coil region" evidence="6">
    <location>
        <begin position="434"/>
        <end position="468"/>
    </location>
</feature>
<organism evidence="8 9">
    <name type="scientific">Thermoflavimicrobium daqui</name>
    <dbReference type="NCBI Taxonomy" id="2137476"/>
    <lineage>
        <taxon>Bacteria</taxon>
        <taxon>Bacillati</taxon>
        <taxon>Bacillota</taxon>
        <taxon>Bacilli</taxon>
        <taxon>Bacillales</taxon>
        <taxon>Thermoactinomycetaceae</taxon>
        <taxon>Thermoflavimicrobium</taxon>
    </lineage>
</organism>
<dbReference type="SUPFAM" id="SSF52540">
    <property type="entry name" value="P-loop containing nucleoside triphosphate hydrolases"/>
    <property type="match status" value="2"/>
</dbReference>
<feature type="domain" description="AAA+ ATPase" evidence="7">
    <location>
        <begin position="354"/>
        <end position="659"/>
    </location>
</feature>
<evidence type="ECO:0000313" key="8">
    <source>
        <dbReference type="EMBL" id="RAL21308.1"/>
    </source>
</evidence>
<keyword evidence="3" id="KW-0378">Hydrolase</keyword>
<dbReference type="InterPro" id="IPR049468">
    <property type="entry name" value="Restrct_endonuc-II-like_dom"/>
</dbReference>
<dbReference type="EMBL" id="QJKK01000018">
    <property type="protein sequence ID" value="RAL21308.1"/>
    <property type="molecule type" value="Genomic_DNA"/>
</dbReference>
<evidence type="ECO:0000256" key="3">
    <source>
        <dbReference type="ARBA" id="ARBA00022801"/>
    </source>
</evidence>
<evidence type="ECO:0000256" key="1">
    <source>
        <dbReference type="ARBA" id="ARBA00007913"/>
    </source>
</evidence>
<keyword evidence="5" id="KW-0067">ATP-binding</keyword>
<dbReference type="InterPro" id="IPR050534">
    <property type="entry name" value="Coronavir_polyprotein_1ab"/>
</dbReference>
<protein>
    <recommendedName>
        <fullName evidence="7">AAA+ ATPase domain-containing protein</fullName>
    </recommendedName>
</protein>
<comment type="caution">
    <text evidence="8">The sequence shown here is derived from an EMBL/GenBank/DDBJ whole genome shotgun (WGS) entry which is preliminary data.</text>
</comment>
<dbReference type="RefSeq" id="WP_113660286.1">
    <property type="nucleotide sequence ID" value="NZ_KZ845680.1"/>
</dbReference>
<dbReference type="CDD" id="cd18808">
    <property type="entry name" value="SF1_C_Upf1"/>
    <property type="match status" value="1"/>
</dbReference>
<dbReference type="Gene3D" id="3.40.960.10">
    <property type="entry name" value="VSR Endonuclease"/>
    <property type="match status" value="1"/>
</dbReference>
<dbReference type="Pfam" id="PF13086">
    <property type="entry name" value="AAA_11"/>
    <property type="match status" value="1"/>
</dbReference>
<dbReference type="Pfam" id="PF13087">
    <property type="entry name" value="AAA_12"/>
    <property type="match status" value="1"/>
</dbReference>
<keyword evidence="4" id="KW-0347">Helicase</keyword>
<dbReference type="OrthoDB" id="9757917at2"/>
<evidence type="ECO:0000256" key="2">
    <source>
        <dbReference type="ARBA" id="ARBA00022741"/>
    </source>
</evidence>
<dbReference type="PANTHER" id="PTHR43788">
    <property type="entry name" value="DNA2/NAM7 HELICASE FAMILY MEMBER"/>
    <property type="match status" value="1"/>
</dbReference>
<dbReference type="InterPro" id="IPR041677">
    <property type="entry name" value="DNA2/NAM7_AAA_11"/>
</dbReference>
<proteinExistence type="inferred from homology"/>
<dbReference type="InterPro" id="IPR011335">
    <property type="entry name" value="Restrct_endonuc-II-like"/>
</dbReference>
<keyword evidence="9" id="KW-1185">Reference proteome</keyword>
<evidence type="ECO:0000313" key="9">
    <source>
        <dbReference type="Proteomes" id="UP000251213"/>
    </source>
</evidence>
<gene>
    <name evidence="8" type="ORF">DL897_16855</name>
</gene>
<reference evidence="8 9" key="1">
    <citation type="submission" date="2018-06" db="EMBL/GenBank/DDBJ databases">
        <title>Thermoflavimicrobium daqus sp. nov., a thermophilic microbe isolated from Moutai-flavour Daqu.</title>
        <authorList>
            <person name="Wang X."/>
            <person name="Zhou H."/>
        </authorList>
    </citation>
    <scope>NUCLEOTIDE SEQUENCE [LARGE SCALE GENOMIC DNA]</scope>
    <source>
        <strain evidence="8 9">FBKL4.011</strain>
    </source>
</reference>
<dbReference type="PANTHER" id="PTHR43788:SF8">
    <property type="entry name" value="DNA-BINDING PROTEIN SMUBP-2"/>
    <property type="match status" value="1"/>
</dbReference>
<keyword evidence="6" id="KW-0175">Coiled coil</keyword>
<evidence type="ECO:0000256" key="5">
    <source>
        <dbReference type="ARBA" id="ARBA00022840"/>
    </source>
</evidence>
<dbReference type="InterPro" id="IPR003593">
    <property type="entry name" value="AAA+_ATPase"/>
</dbReference>
<dbReference type="GO" id="GO:0043139">
    <property type="term" value="F:5'-3' DNA helicase activity"/>
    <property type="evidence" value="ECO:0007669"/>
    <property type="project" value="TreeGrafter"/>
</dbReference>
<dbReference type="InterPro" id="IPR041679">
    <property type="entry name" value="DNA2/NAM7-like_C"/>
</dbReference>
<name>A0A364K0T9_9BACL</name>
<dbReference type="SMART" id="SM00382">
    <property type="entry name" value="AAA"/>
    <property type="match status" value="1"/>
</dbReference>
<keyword evidence="2" id="KW-0547">Nucleotide-binding</keyword>
<accession>A0A364K0T9</accession>
<sequence length="1422" mass="166771">MTARAKQIFEYLLAIKNLSSPPIRRIQDVETYLFIEDFPQGDGCYLFGTGKDPDAWLEVHKQTIIPPPEPHDSFRSWLSTNYEDETVLPQVLEQTKNNSQTEYFTDSMDRTRHYHTWLNAWKNWAEETRRRKAIQKLYIRLFTLEQQMKREGERFEVAFGHGILNWKHDKGTIYHPLFITRLEIDFQPQKGIFTLSPTSQGTIFETEMLAGLDLPNESFISDIRTSIEEIQPNPLSSEEIYLFYQKIIHSIHPKGQFISETSEVPSTEIPTILDRTVWFIRKKSSQIWKDELRTVIKALDNNLTIPKSIQSLIQVDVSPPDELEQKEWESIGKDLYFPLPANEEQKDIARRLAESYAVTVQGPPGTGKSHTIANLISHLLAHGKKVLVTSHKEPALRVLADKIPASIRSLCVSLLGRDSKSIQEIENAIRSISYEVDSINLRKLGEEIQRLEQELKETRKHIAQIRGKLQKIAEYDTQEINWDGEKLNPLETAQRLSKLQPSLGWIPDPIHSLPPLSDQEMRQLWKMLKEFPPNIEQISQQKLPDLILIDPPDSFSQWVQVGNQLKAQMEESHILLEKYNLPYKAEWLSQLEAKLDPVLYHQDILSTSHFQNILDDWIADGERQKIWIDLFIYVKNALEEISRIQNRVAEYDLNIPDIPKHQLVQDLNLIAERLKTHKRLSTFFLITSGRKLRYLLDFPVIEGRTIQSVEDVEILLHYVTLLEKKERLIRKWNTTLQSVKGPTLSISDPRYIATADHQLKYFEQVFSLGKQIQEIRENCLDVKLPLHFAWNRFESLQELKQAIQATKIHIQFQNWQRTDEAKQKQLRKWMENIHSHPLCQTLYQAYLNKDEKTWADAYEQVKKLQASLEQYDEWKSLIRKIENKAPLWAEQLCKKMGTAEPFPSNWKAAWDWRRVYTLIEKLNSLSPEKLEAKLQEEERRERRLIEQLVAKSAWREQITRITEPKRRSLMNWRYYIKKIGRGTGKFAHQYRQEAKKEMKVCQTTIPVWIMPIDRVIENISIYNEKFDVIIVDESSQSDIFALSALLRAKKAVIVGDDEQISPATVGIDHSEIHRLIERYLYDIPQANSLDLQTSLYDIAVRIFPSKLMLREHFRSVPEIIEFSNHLCYEGEIIPLRLSTQQERIDPPLLAIKVDGFRHETRKINEAEAEAIVHDMTQMVKDPAFQTHTIGVISLLGHEQAELIESKLRDTIGEEKILQHQIICGDAYTFQGNERDIIFLSMVVATNVRFQTLVRKDLKQRFNVAASRARNQMRLYHSVELTRLNPEDLRYRLLHHCQETKFKLQKIENPEELCESQFELDVYRLIRSKGFQVYPQVQIGRHRIDLIIEGTQNRLAVECIGDRWQGGKRWHEAIQRQQILERAGWTFWRIRGSSFYLNPEQTMEPLWKKLAEMGIERELEMVL</sequence>
<evidence type="ECO:0000256" key="6">
    <source>
        <dbReference type="SAM" id="Coils"/>
    </source>
</evidence>
<dbReference type="InterPro" id="IPR047187">
    <property type="entry name" value="SF1_C_Upf1"/>
</dbReference>
<evidence type="ECO:0000256" key="4">
    <source>
        <dbReference type="ARBA" id="ARBA00022806"/>
    </source>
</evidence>
<comment type="similarity">
    <text evidence="1">Belongs to the DNA2/NAM7 helicase family.</text>
</comment>
<dbReference type="GO" id="GO:0016787">
    <property type="term" value="F:hydrolase activity"/>
    <property type="evidence" value="ECO:0007669"/>
    <property type="project" value="UniProtKB-KW"/>
</dbReference>
<dbReference type="InterPro" id="IPR027417">
    <property type="entry name" value="P-loop_NTPase"/>
</dbReference>
<dbReference type="Pfam" id="PF18741">
    <property type="entry name" value="MTES_1575"/>
    <property type="match status" value="1"/>
</dbReference>
<dbReference type="GO" id="GO:0005524">
    <property type="term" value="F:ATP binding"/>
    <property type="evidence" value="ECO:0007669"/>
    <property type="project" value="UniProtKB-KW"/>
</dbReference>
<reference evidence="8 9" key="2">
    <citation type="submission" date="2018-06" db="EMBL/GenBank/DDBJ databases">
        <authorList>
            <person name="Zhirakovskaya E."/>
        </authorList>
    </citation>
    <scope>NUCLEOTIDE SEQUENCE [LARGE SCALE GENOMIC DNA]</scope>
    <source>
        <strain evidence="8 9">FBKL4.011</strain>
    </source>
</reference>
<dbReference type="Proteomes" id="UP000251213">
    <property type="component" value="Unassembled WGS sequence"/>
</dbReference>
<evidence type="ECO:0000259" key="7">
    <source>
        <dbReference type="SMART" id="SM00382"/>
    </source>
</evidence>
<dbReference type="Gene3D" id="3.40.50.300">
    <property type="entry name" value="P-loop containing nucleotide triphosphate hydrolases"/>
    <property type="match status" value="3"/>
</dbReference>
<dbReference type="SUPFAM" id="SSF52980">
    <property type="entry name" value="Restriction endonuclease-like"/>
    <property type="match status" value="1"/>
</dbReference>